<feature type="compositionally biased region" description="Low complexity" evidence="1">
    <location>
        <begin position="598"/>
        <end position="609"/>
    </location>
</feature>
<feature type="compositionally biased region" description="Low complexity" evidence="1">
    <location>
        <begin position="275"/>
        <end position="284"/>
    </location>
</feature>
<evidence type="ECO:0000313" key="2">
    <source>
        <dbReference type="EMBL" id="CAK8987120.1"/>
    </source>
</evidence>
<feature type="compositionally biased region" description="Basic and acidic residues" evidence="1">
    <location>
        <begin position="191"/>
        <end position="201"/>
    </location>
</feature>
<dbReference type="EMBL" id="CAXAMN010000225">
    <property type="protein sequence ID" value="CAK8987120.1"/>
    <property type="molecule type" value="Genomic_DNA"/>
</dbReference>
<feature type="region of interest" description="Disordered" evidence="1">
    <location>
        <begin position="593"/>
        <end position="737"/>
    </location>
</feature>
<keyword evidence="3" id="KW-1185">Reference proteome</keyword>
<sequence length="737" mass="75954">MPTLPDLGLEADGLPSVDFAIRSPNVEETSSEEGSIHADYAADAPSRREAGGYVDEIQLTEMDAPSSPGPEKTRGVPGSPAPLGLESEALMGNGQVRNDSAALNAMPSPVRGRRSLSPPRGAERSEAHDACSDTRQGRTLDLMDDSIMGASPRTEESMDSLASFFEDGHYHVPLHVPAGDEPLTEPSQQQRDCHSGRDDESHHVHCCQHGVPCTISFPSPVAPAGPGSSVGPPQFGRYVHETAVEVATATPPDSQDLLRARVPRIPAPTAHESLAELPSSSLSPRNHAAPSSAPMCRSGSMPEIPNDSAQHGVAYADASSQGGAGAAFERTSAGRSRPAAPAPEAHPPRIQSAGPMPADAEGGGRFGAEMRTEGQAFPAASGYRPGFSGHPMVAGIAPQSRGCGGPSPVSHPLNHAAIPFQAPQSFTASRVPFHQDISGVLPAVHPSMVGAVSPGQALSQGPISTPQLPPGQRPGVAMPWAMPSPHVPQSHGSFPMHTTFPGPMPPVQIGAAGHGGVARVATANEAGAQALPREGLRTTGPMPMEADSPLAGQGHARTELGSGINSGSGVAPPPSGPCFSAAGAAQVLRTEAAMPDTRPSAARVVPPAATQVSQTEGRLPPAEREPQTEERPQEHAVQNLSQGQLFSQEGASEAEDMRHSLEVAGSPAQFLSPIAPSYLPDVNSAEDASRQLETPPPHRNDGEGTADNSRKPTFEKKAGTTGANSTAKGGRLQAGAS</sequence>
<feature type="compositionally biased region" description="Basic and acidic residues" evidence="1">
    <location>
        <begin position="696"/>
        <end position="718"/>
    </location>
</feature>
<comment type="caution">
    <text evidence="2">The sequence shown here is derived from an EMBL/GenBank/DDBJ whole genome shotgun (WGS) entry which is preliminary data.</text>
</comment>
<organism evidence="2 3">
    <name type="scientific">Durusdinium trenchii</name>
    <dbReference type="NCBI Taxonomy" id="1381693"/>
    <lineage>
        <taxon>Eukaryota</taxon>
        <taxon>Sar</taxon>
        <taxon>Alveolata</taxon>
        <taxon>Dinophyceae</taxon>
        <taxon>Suessiales</taxon>
        <taxon>Symbiodiniaceae</taxon>
        <taxon>Durusdinium</taxon>
    </lineage>
</organism>
<feature type="region of interest" description="Disordered" evidence="1">
    <location>
        <begin position="273"/>
        <end position="366"/>
    </location>
</feature>
<dbReference type="Proteomes" id="UP001642484">
    <property type="component" value="Unassembled WGS sequence"/>
</dbReference>
<feature type="compositionally biased region" description="Basic and acidic residues" evidence="1">
    <location>
        <begin position="121"/>
        <end position="138"/>
    </location>
</feature>
<feature type="region of interest" description="Disordered" evidence="1">
    <location>
        <begin position="178"/>
        <end position="201"/>
    </location>
</feature>
<feature type="compositionally biased region" description="Polar residues" evidence="1">
    <location>
        <begin position="636"/>
        <end position="650"/>
    </location>
</feature>
<accession>A0ABP0HAP7</accession>
<name>A0ABP0HAP7_9DINO</name>
<evidence type="ECO:0000313" key="3">
    <source>
        <dbReference type="Proteomes" id="UP001642484"/>
    </source>
</evidence>
<protein>
    <submittedName>
        <fullName evidence="2">Uncharacterized protein</fullName>
    </submittedName>
</protein>
<evidence type="ECO:0000256" key="1">
    <source>
        <dbReference type="SAM" id="MobiDB-lite"/>
    </source>
</evidence>
<feature type="region of interest" description="Disordered" evidence="1">
    <location>
        <begin position="25"/>
        <end position="140"/>
    </location>
</feature>
<feature type="compositionally biased region" description="Basic and acidic residues" evidence="1">
    <location>
        <begin position="621"/>
        <end position="634"/>
    </location>
</feature>
<gene>
    <name evidence="2" type="ORF">CCMP2556_LOCUS756</name>
</gene>
<feature type="region of interest" description="Disordered" evidence="1">
    <location>
        <begin position="548"/>
        <end position="574"/>
    </location>
</feature>
<reference evidence="2 3" key="1">
    <citation type="submission" date="2024-02" db="EMBL/GenBank/DDBJ databases">
        <authorList>
            <person name="Chen Y."/>
            <person name="Shah S."/>
            <person name="Dougan E. K."/>
            <person name="Thang M."/>
            <person name="Chan C."/>
        </authorList>
    </citation>
    <scope>NUCLEOTIDE SEQUENCE [LARGE SCALE GENOMIC DNA]</scope>
</reference>
<proteinExistence type="predicted"/>